<feature type="domain" description="HTH cro/C1-type" evidence="1">
    <location>
        <begin position="20"/>
        <end position="62"/>
    </location>
</feature>
<dbReference type="InterPro" id="IPR010982">
    <property type="entry name" value="Lambda_DNA-bd_dom_sf"/>
</dbReference>
<sequence>MGIGSKLTKLMKEQDTNANELASKAGVPPTTIYSLIRRDSNRVDIDSLIKIARALGVTAEYFCNEEPEPHTRAAHFDGTEFTEEQLDRIEAFAKFIKQEDK</sequence>
<dbReference type="GeneID" id="97193140"/>
<evidence type="ECO:0000313" key="2">
    <source>
        <dbReference type="EMBL" id="RGE86539.1"/>
    </source>
</evidence>
<name>A0A3E3K1F0_9FIRM</name>
<dbReference type="GO" id="GO:0003677">
    <property type="term" value="F:DNA binding"/>
    <property type="evidence" value="ECO:0007669"/>
    <property type="project" value="InterPro"/>
</dbReference>
<protein>
    <submittedName>
        <fullName evidence="2">XRE family transcriptional regulator</fullName>
    </submittedName>
</protein>
<keyword evidence="3" id="KW-1185">Reference proteome</keyword>
<dbReference type="Gene3D" id="1.10.260.40">
    <property type="entry name" value="lambda repressor-like DNA-binding domains"/>
    <property type="match status" value="1"/>
</dbReference>
<dbReference type="AlphaFoldDB" id="A0A3E3K1F0"/>
<organism evidence="2 3">
    <name type="scientific">Sellimonas intestinalis</name>
    <dbReference type="NCBI Taxonomy" id="1653434"/>
    <lineage>
        <taxon>Bacteria</taxon>
        <taxon>Bacillati</taxon>
        <taxon>Bacillota</taxon>
        <taxon>Clostridia</taxon>
        <taxon>Lachnospirales</taxon>
        <taxon>Lachnospiraceae</taxon>
        <taxon>Sellimonas</taxon>
    </lineage>
</organism>
<comment type="caution">
    <text evidence="2">The sequence shown here is derived from an EMBL/GenBank/DDBJ whole genome shotgun (WGS) entry which is preliminary data.</text>
</comment>
<proteinExistence type="predicted"/>
<dbReference type="SUPFAM" id="SSF47413">
    <property type="entry name" value="lambda repressor-like DNA-binding domains"/>
    <property type="match status" value="1"/>
</dbReference>
<reference evidence="2 3" key="1">
    <citation type="submission" date="2018-08" db="EMBL/GenBank/DDBJ databases">
        <title>A genome reference for cultivated species of the human gut microbiota.</title>
        <authorList>
            <person name="Zou Y."/>
            <person name="Xue W."/>
            <person name="Luo G."/>
        </authorList>
    </citation>
    <scope>NUCLEOTIDE SEQUENCE [LARGE SCALE GENOMIC DNA]</scope>
    <source>
        <strain evidence="2 3">AF37-2AT</strain>
    </source>
</reference>
<evidence type="ECO:0000259" key="1">
    <source>
        <dbReference type="PROSITE" id="PS50943"/>
    </source>
</evidence>
<evidence type="ECO:0000313" key="3">
    <source>
        <dbReference type="Proteomes" id="UP000261080"/>
    </source>
</evidence>
<dbReference type="OrthoDB" id="2087154at2"/>
<dbReference type="Pfam" id="PF01381">
    <property type="entry name" value="HTH_3"/>
    <property type="match status" value="1"/>
</dbReference>
<dbReference type="Proteomes" id="UP000261080">
    <property type="component" value="Unassembled WGS sequence"/>
</dbReference>
<dbReference type="CDD" id="cd00093">
    <property type="entry name" value="HTH_XRE"/>
    <property type="match status" value="1"/>
</dbReference>
<dbReference type="InterPro" id="IPR001387">
    <property type="entry name" value="Cro/C1-type_HTH"/>
</dbReference>
<gene>
    <name evidence="2" type="ORF">DW016_10865</name>
</gene>
<dbReference type="EMBL" id="QVLX01000005">
    <property type="protein sequence ID" value="RGE86539.1"/>
    <property type="molecule type" value="Genomic_DNA"/>
</dbReference>
<dbReference type="PROSITE" id="PS50943">
    <property type="entry name" value="HTH_CROC1"/>
    <property type="match status" value="1"/>
</dbReference>
<dbReference type="RefSeq" id="WP_053768808.1">
    <property type="nucleotide sequence ID" value="NZ_BAABYU010000001.1"/>
</dbReference>
<accession>A0A3E3K1F0</accession>
<dbReference type="SMART" id="SM00530">
    <property type="entry name" value="HTH_XRE"/>
    <property type="match status" value="1"/>
</dbReference>